<keyword evidence="2" id="KW-1185">Reference proteome</keyword>
<dbReference type="RefSeq" id="WP_136579287.1">
    <property type="nucleotide sequence ID" value="NZ_STFF01000006.1"/>
</dbReference>
<dbReference type="SUPFAM" id="SSF46894">
    <property type="entry name" value="C-terminal effector domain of the bipartite response regulators"/>
    <property type="match status" value="1"/>
</dbReference>
<comment type="caution">
    <text evidence="1">The sequence shown here is derived from an EMBL/GenBank/DDBJ whole genome shotgun (WGS) entry which is preliminary data.</text>
</comment>
<evidence type="ECO:0000313" key="1">
    <source>
        <dbReference type="EMBL" id="THU36047.1"/>
    </source>
</evidence>
<dbReference type="EMBL" id="STFF01000006">
    <property type="protein sequence ID" value="THU36047.1"/>
    <property type="molecule type" value="Genomic_DNA"/>
</dbReference>
<dbReference type="GO" id="GO:0003677">
    <property type="term" value="F:DNA binding"/>
    <property type="evidence" value="ECO:0007669"/>
    <property type="project" value="InterPro"/>
</dbReference>
<gene>
    <name evidence="1" type="ORF">FAM09_21925</name>
</gene>
<dbReference type="InterPro" id="IPR016032">
    <property type="entry name" value="Sig_transdc_resp-reg_C-effctor"/>
</dbReference>
<accession>A0A4S8HLF7</accession>
<reference evidence="1 2" key="1">
    <citation type="submission" date="2019-04" db="EMBL/GenBank/DDBJ databases">
        <title>Niastella caeni sp. nov., isolated from activated sludge.</title>
        <authorList>
            <person name="Sheng M."/>
        </authorList>
    </citation>
    <scope>NUCLEOTIDE SEQUENCE [LARGE SCALE GENOMIC DNA]</scope>
    <source>
        <strain evidence="1 2">HX-2-15</strain>
    </source>
</reference>
<dbReference type="Proteomes" id="UP000306918">
    <property type="component" value="Unassembled WGS sequence"/>
</dbReference>
<evidence type="ECO:0000313" key="2">
    <source>
        <dbReference type="Proteomes" id="UP000306918"/>
    </source>
</evidence>
<organism evidence="1 2">
    <name type="scientific">Niastella caeni</name>
    <dbReference type="NCBI Taxonomy" id="2569763"/>
    <lineage>
        <taxon>Bacteria</taxon>
        <taxon>Pseudomonadati</taxon>
        <taxon>Bacteroidota</taxon>
        <taxon>Chitinophagia</taxon>
        <taxon>Chitinophagales</taxon>
        <taxon>Chitinophagaceae</taxon>
        <taxon>Niastella</taxon>
    </lineage>
</organism>
<dbReference type="GO" id="GO:0006355">
    <property type="term" value="P:regulation of DNA-templated transcription"/>
    <property type="evidence" value="ECO:0007669"/>
    <property type="project" value="InterPro"/>
</dbReference>
<dbReference type="AlphaFoldDB" id="A0A4S8HLF7"/>
<dbReference type="Gene3D" id="3.40.50.2300">
    <property type="match status" value="1"/>
</dbReference>
<proteinExistence type="predicted"/>
<sequence length="207" mass="23688">MKNVAASLNRVLVIDDVPVIAFGLLETFTLLNKSVTVAYESNVFSALSSPTLVAEAFDLLVIGVLPHDTSTSLSKMIVDLKKRFGHPKLMLYASNYCHSVIEKMDIWSIDAYVHRSESMEEIQNAYTRISMNERYISELFYTLYNDYCLTRDWMEPGSQFISMSPPEKNILLLLCQGKGVQEIAYILHTPVNEIHMHLNMFRNRLND</sequence>
<protein>
    <submittedName>
        <fullName evidence="1">Response regulator transcription factor</fullName>
    </submittedName>
</protein>
<name>A0A4S8HLF7_9BACT</name>